<proteinExistence type="predicted"/>
<organism evidence="1">
    <name type="scientific">Utricularia reniformis</name>
    <dbReference type="NCBI Taxonomy" id="192314"/>
    <lineage>
        <taxon>Eukaryota</taxon>
        <taxon>Viridiplantae</taxon>
        <taxon>Streptophyta</taxon>
        <taxon>Embryophyta</taxon>
        <taxon>Tracheophyta</taxon>
        <taxon>Spermatophyta</taxon>
        <taxon>Magnoliopsida</taxon>
        <taxon>eudicotyledons</taxon>
        <taxon>Gunneridae</taxon>
        <taxon>Pentapetalae</taxon>
        <taxon>asterids</taxon>
        <taxon>lamiids</taxon>
        <taxon>Lamiales</taxon>
        <taxon>Lentibulariaceae</taxon>
        <taxon>Utricularia</taxon>
    </lineage>
</organism>
<evidence type="ECO:0000313" key="1">
    <source>
        <dbReference type="EMBL" id="ART30580.1"/>
    </source>
</evidence>
<sequence length="50" mass="5309">MDSPCFGRGAMFFKPSILVLLFDLNSQDSLVVPKKGASGIGFSNSLLSCL</sequence>
<accession>A0A1Y0AZL1</accession>
<keyword evidence="1" id="KW-0496">Mitochondrion</keyword>
<geneLocation type="mitochondrion" evidence="1"/>
<dbReference type="AlphaFoldDB" id="A0A1Y0AZL1"/>
<dbReference type="EMBL" id="KY774314">
    <property type="protein sequence ID" value="ART30580.1"/>
    <property type="molecule type" value="Genomic_DNA"/>
</dbReference>
<protein>
    <submittedName>
        <fullName evidence="1">Uncharacterized protein</fullName>
    </submittedName>
</protein>
<gene>
    <name evidence="1" type="ORF">AEK19_MT0305</name>
</gene>
<name>A0A1Y0AZL1_9LAMI</name>
<reference evidence="1" key="1">
    <citation type="submission" date="2017-03" db="EMBL/GenBank/DDBJ databases">
        <title>The mitochondrial genome of the carnivorous plant Utricularia reniformis (Lentibulariaceae): structure, comparative analysis and evolutionary landmarks.</title>
        <authorList>
            <person name="Silva S.R."/>
            <person name="Alvarenga D.O."/>
            <person name="Michael T.P."/>
            <person name="Miranda V.F.O."/>
            <person name="Varani A.M."/>
        </authorList>
    </citation>
    <scope>NUCLEOTIDE SEQUENCE</scope>
</reference>